<organism evidence="10 11">
    <name type="scientific">Staphylococcus warneri</name>
    <dbReference type="NCBI Taxonomy" id="1292"/>
    <lineage>
        <taxon>Bacteria</taxon>
        <taxon>Bacillati</taxon>
        <taxon>Bacillota</taxon>
        <taxon>Bacilli</taxon>
        <taxon>Bacillales</taxon>
        <taxon>Staphylococcaceae</taxon>
        <taxon>Staphylococcus</taxon>
    </lineage>
</organism>
<sequence>MKWLEVILAGLVEIIWVTGLNNADSIFSWLFTLSFIILSFYLVIDATKSLPVGTVYAIFVGIGAAGTVIVDMLFFNQPFTFMKILLVTLLILGIIGLKLSTTDDVEGGRN</sequence>
<evidence type="ECO:0000256" key="7">
    <source>
        <dbReference type="ARBA" id="ARBA00038032"/>
    </source>
</evidence>
<dbReference type="AlphaFoldDB" id="A0A2T4PXU4"/>
<comment type="similarity">
    <text evidence="7 8">Belongs to the drug/metabolite transporter (DMT) superfamily. Small multidrug resistance (SMR) (TC 2.A.7.1) family.</text>
</comment>
<dbReference type="PANTHER" id="PTHR30561:SF7">
    <property type="entry name" value="GUANIDINIUM EFFLUX SYSTEM SUBUNIT GDNC-RELATED"/>
    <property type="match status" value="1"/>
</dbReference>
<dbReference type="Gene3D" id="1.10.3730.20">
    <property type="match status" value="1"/>
</dbReference>
<dbReference type="EMBL" id="PZEV01000054">
    <property type="protein sequence ID" value="PTI49695.1"/>
    <property type="molecule type" value="Genomic_DNA"/>
</dbReference>
<evidence type="ECO:0000256" key="2">
    <source>
        <dbReference type="ARBA" id="ARBA00022448"/>
    </source>
</evidence>
<dbReference type="FunFam" id="1.10.3730.20:FF:000001">
    <property type="entry name" value="Quaternary ammonium compound resistance transporter SugE"/>
    <property type="match status" value="1"/>
</dbReference>
<evidence type="ECO:0000256" key="4">
    <source>
        <dbReference type="ARBA" id="ARBA00022692"/>
    </source>
</evidence>
<dbReference type="Proteomes" id="UP000240717">
    <property type="component" value="Unassembled WGS sequence"/>
</dbReference>
<evidence type="ECO:0000313" key="10">
    <source>
        <dbReference type="EMBL" id="PTI49695.1"/>
    </source>
</evidence>
<evidence type="ECO:0000256" key="9">
    <source>
        <dbReference type="SAM" id="Phobius"/>
    </source>
</evidence>
<comment type="caution">
    <text evidence="10">The sequence shown here is derived from an EMBL/GenBank/DDBJ whole genome shotgun (WGS) entry which is preliminary data.</text>
</comment>
<dbReference type="PANTHER" id="PTHR30561">
    <property type="entry name" value="SMR FAMILY PROTON-DEPENDENT DRUG EFFLUX TRANSPORTER SUGE"/>
    <property type="match status" value="1"/>
</dbReference>
<name>A0A2T4PXU4_STAWA</name>
<reference evidence="10 11" key="1">
    <citation type="journal article" date="2016" name="Front. Microbiol.">
        <title>Comprehensive Phylogenetic Analysis of Bovine Non-aureus Staphylococci Species Based on Whole-Genome Sequencing.</title>
        <authorList>
            <person name="Naushad S."/>
            <person name="Barkema H.W."/>
            <person name="Luby C."/>
            <person name="Condas L.A."/>
            <person name="Nobrega D.B."/>
            <person name="Carson D.A."/>
            <person name="De Buck J."/>
        </authorList>
    </citation>
    <scope>NUCLEOTIDE SEQUENCE [LARGE SCALE GENOMIC DNA]</scope>
    <source>
        <strain evidence="10 11">SNUC 2993</strain>
    </source>
</reference>
<evidence type="ECO:0000256" key="1">
    <source>
        <dbReference type="ARBA" id="ARBA00004651"/>
    </source>
</evidence>
<dbReference type="InterPro" id="IPR037185">
    <property type="entry name" value="EmrE-like"/>
</dbReference>
<dbReference type="InterPro" id="IPR045324">
    <property type="entry name" value="Small_multidrug_res"/>
</dbReference>
<evidence type="ECO:0000313" key="11">
    <source>
        <dbReference type="Proteomes" id="UP000240717"/>
    </source>
</evidence>
<dbReference type="GO" id="GO:0022857">
    <property type="term" value="F:transmembrane transporter activity"/>
    <property type="evidence" value="ECO:0007669"/>
    <property type="project" value="InterPro"/>
</dbReference>
<keyword evidence="3" id="KW-1003">Cell membrane</keyword>
<dbReference type="RefSeq" id="WP_107532638.1">
    <property type="nucleotide sequence ID" value="NZ_JBLGEG010000002.1"/>
</dbReference>
<feature type="transmembrane region" description="Helical" evidence="9">
    <location>
        <begin position="56"/>
        <end position="75"/>
    </location>
</feature>
<keyword evidence="2" id="KW-0813">Transport</keyword>
<dbReference type="STRING" id="1194526.A284_03035"/>
<dbReference type="Pfam" id="PF00893">
    <property type="entry name" value="Multi_Drug_Res"/>
    <property type="match status" value="1"/>
</dbReference>
<evidence type="ECO:0000256" key="3">
    <source>
        <dbReference type="ARBA" id="ARBA00022475"/>
    </source>
</evidence>
<gene>
    <name evidence="10" type="ORF">BU085_11490</name>
</gene>
<evidence type="ECO:0000256" key="6">
    <source>
        <dbReference type="ARBA" id="ARBA00023136"/>
    </source>
</evidence>
<evidence type="ECO:0000256" key="5">
    <source>
        <dbReference type="ARBA" id="ARBA00022989"/>
    </source>
</evidence>
<comment type="subcellular location">
    <subcellularLocation>
        <location evidence="1 8">Cell membrane</location>
        <topology evidence="1 8">Multi-pass membrane protein</topology>
    </subcellularLocation>
</comment>
<keyword evidence="6 9" id="KW-0472">Membrane</keyword>
<proteinExistence type="inferred from homology"/>
<dbReference type="SUPFAM" id="SSF103481">
    <property type="entry name" value="Multidrug resistance efflux transporter EmrE"/>
    <property type="match status" value="1"/>
</dbReference>
<accession>A0A2T4PXU4</accession>
<keyword evidence="5 9" id="KW-1133">Transmembrane helix</keyword>
<dbReference type="InterPro" id="IPR000390">
    <property type="entry name" value="Small_drug/metabolite_transptr"/>
</dbReference>
<dbReference type="GO" id="GO:0005886">
    <property type="term" value="C:plasma membrane"/>
    <property type="evidence" value="ECO:0007669"/>
    <property type="project" value="UniProtKB-SubCell"/>
</dbReference>
<feature type="transmembrane region" description="Helical" evidence="9">
    <location>
        <begin position="81"/>
        <end position="99"/>
    </location>
</feature>
<protein>
    <submittedName>
        <fullName evidence="10">QacE family quaternary ammonium compound efflux SMR transporter</fullName>
    </submittedName>
</protein>
<evidence type="ECO:0000256" key="8">
    <source>
        <dbReference type="RuleBase" id="RU003942"/>
    </source>
</evidence>
<keyword evidence="4 8" id="KW-0812">Transmembrane</keyword>
<feature type="transmembrane region" description="Helical" evidence="9">
    <location>
        <begin position="26"/>
        <end position="44"/>
    </location>
</feature>